<dbReference type="RefSeq" id="WP_103789010.1">
    <property type="nucleotide sequence ID" value="NZ_PQVF01000006.1"/>
</dbReference>
<sequence>MFSKACEYGIRALIYIAHKSTEGDKLSIKDIAKETGSPEHFIAKILQTLSKQGLVSSTKGPNGGFFLEKNAAPISVMDVIYAIDGPNPFSACVLGLRECDDKHPCPLHNNYKPIKIELLKLFSTKTIQELAISISKGNVINNFLRE</sequence>
<dbReference type="Proteomes" id="UP000236893">
    <property type="component" value="Unassembled WGS sequence"/>
</dbReference>
<evidence type="ECO:0000313" key="2">
    <source>
        <dbReference type="Proteomes" id="UP000236893"/>
    </source>
</evidence>
<dbReference type="Pfam" id="PF02082">
    <property type="entry name" value="Rrf2"/>
    <property type="match status" value="1"/>
</dbReference>
<keyword evidence="2" id="KW-1185">Reference proteome</keyword>
<dbReference type="Gene3D" id="1.10.10.10">
    <property type="entry name" value="Winged helix-like DNA-binding domain superfamily/Winged helix DNA-binding domain"/>
    <property type="match status" value="1"/>
</dbReference>
<dbReference type="PANTHER" id="PTHR33221">
    <property type="entry name" value="WINGED HELIX-TURN-HELIX TRANSCRIPTIONAL REGULATOR, RRF2 FAMILY"/>
    <property type="match status" value="1"/>
</dbReference>
<dbReference type="GO" id="GO:0003700">
    <property type="term" value="F:DNA-binding transcription factor activity"/>
    <property type="evidence" value="ECO:0007669"/>
    <property type="project" value="TreeGrafter"/>
</dbReference>
<dbReference type="PROSITE" id="PS01332">
    <property type="entry name" value="HTH_RRF2_1"/>
    <property type="match status" value="1"/>
</dbReference>
<reference evidence="1 2" key="1">
    <citation type="submission" date="2018-01" db="EMBL/GenBank/DDBJ databases">
        <authorList>
            <person name="Gaut B.S."/>
            <person name="Morton B.R."/>
            <person name="Clegg M.T."/>
            <person name="Duvall M.R."/>
        </authorList>
    </citation>
    <scope>NUCLEOTIDE SEQUENCE [LARGE SCALE GENOMIC DNA]</scope>
    <source>
        <strain evidence="1 2">HR-AV</strain>
    </source>
</reference>
<organism evidence="1 2">
    <name type="scientific">Solitalea longa</name>
    <dbReference type="NCBI Taxonomy" id="2079460"/>
    <lineage>
        <taxon>Bacteria</taxon>
        <taxon>Pseudomonadati</taxon>
        <taxon>Bacteroidota</taxon>
        <taxon>Sphingobacteriia</taxon>
        <taxon>Sphingobacteriales</taxon>
        <taxon>Sphingobacteriaceae</taxon>
        <taxon>Solitalea</taxon>
    </lineage>
</organism>
<evidence type="ECO:0000313" key="1">
    <source>
        <dbReference type="EMBL" id="POY36707.1"/>
    </source>
</evidence>
<dbReference type="SUPFAM" id="SSF46785">
    <property type="entry name" value="Winged helix' DNA-binding domain"/>
    <property type="match status" value="1"/>
</dbReference>
<gene>
    <name evidence="1" type="ORF">C3K47_10110</name>
</gene>
<dbReference type="GO" id="GO:0005829">
    <property type="term" value="C:cytosol"/>
    <property type="evidence" value="ECO:0007669"/>
    <property type="project" value="TreeGrafter"/>
</dbReference>
<proteinExistence type="predicted"/>
<accession>A0A2S5A322</accession>
<dbReference type="PANTHER" id="PTHR33221:SF13">
    <property type="entry name" value="TRANSCRIPTIONAL REGULATOR-RELATED"/>
    <property type="match status" value="1"/>
</dbReference>
<dbReference type="PROSITE" id="PS51197">
    <property type="entry name" value="HTH_RRF2_2"/>
    <property type="match status" value="1"/>
</dbReference>
<comment type="caution">
    <text evidence="1">The sequence shown here is derived from an EMBL/GenBank/DDBJ whole genome shotgun (WGS) entry which is preliminary data.</text>
</comment>
<dbReference type="InterPro" id="IPR036390">
    <property type="entry name" value="WH_DNA-bd_sf"/>
</dbReference>
<dbReference type="EMBL" id="PQVF01000006">
    <property type="protein sequence ID" value="POY36707.1"/>
    <property type="molecule type" value="Genomic_DNA"/>
</dbReference>
<dbReference type="OrthoDB" id="9808360at2"/>
<name>A0A2S5A322_9SPHI</name>
<dbReference type="NCBIfam" id="TIGR00738">
    <property type="entry name" value="rrf2_super"/>
    <property type="match status" value="1"/>
</dbReference>
<dbReference type="AlphaFoldDB" id="A0A2S5A322"/>
<dbReference type="InterPro" id="IPR000944">
    <property type="entry name" value="Tscrpt_reg_Rrf2"/>
</dbReference>
<protein>
    <submittedName>
        <fullName evidence="1">Transcriptional regulator</fullName>
    </submittedName>
</protein>
<dbReference type="InterPro" id="IPR036388">
    <property type="entry name" value="WH-like_DNA-bd_sf"/>
</dbReference>
<dbReference type="InterPro" id="IPR030489">
    <property type="entry name" value="TR_Rrf2-type_CS"/>
</dbReference>